<comment type="caution">
    <text evidence="1">The sequence shown here is derived from an EMBL/GenBank/DDBJ whole genome shotgun (WGS) entry which is preliminary data.</text>
</comment>
<dbReference type="InterPro" id="IPR029063">
    <property type="entry name" value="SAM-dependent_MTases_sf"/>
</dbReference>
<dbReference type="PANTHER" id="PTHR40036">
    <property type="entry name" value="MACROCIN O-METHYLTRANSFERASE"/>
    <property type="match status" value="1"/>
</dbReference>
<dbReference type="Proteomes" id="UP000093476">
    <property type="component" value="Unassembled WGS sequence"/>
</dbReference>
<proteinExistence type="predicted"/>
<dbReference type="EMBL" id="LOMY01000018">
    <property type="protein sequence ID" value="OCQ54271.1"/>
    <property type="molecule type" value="Genomic_DNA"/>
</dbReference>
<dbReference type="AlphaFoldDB" id="A0A1C0U8M1"/>
<keyword evidence="2" id="KW-1185">Reference proteome</keyword>
<accession>A0A1C0U8M1</accession>
<protein>
    <submittedName>
        <fullName evidence="1">Macrocin-O-methyltransferase (TylF)</fullName>
    </submittedName>
</protein>
<dbReference type="Gene3D" id="3.40.50.150">
    <property type="entry name" value="Vaccinia Virus protein VP39"/>
    <property type="match status" value="1"/>
</dbReference>
<dbReference type="PATRIC" id="fig|286156.4.peg.672"/>
<dbReference type="PANTHER" id="PTHR40036:SF1">
    <property type="entry name" value="MACROCIN O-METHYLTRANSFERASE"/>
    <property type="match status" value="1"/>
</dbReference>
<dbReference type="SUPFAM" id="SSF53335">
    <property type="entry name" value="S-adenosyl-L-methionine-dependent methyltransferases"/>
    <property type="match status" value="1"/>
</dbReference>
<keyword evidence="1" id="KW-0489">Methyltransferase</keyword>
<name>A0A1C0U8M1_9GAMM</name>
<dbReference type="STRING" id="286156.Ppb6_00583"/>
<dbReference type="Pfam" id="PF05711">
    <property type="entry name" value="TylF"/>
    <property type="match status" value="1"/>
</dbReference>
<dbReference type="InterPro" id="IPR008884">
    <property type="entry name" value="TylF_MeTrfase"/>
</dbReference>
<evidence type="ECO:0000313" key="1">
    <source>
        <dbReference type="EMBL" id="OCQ54271.1"/>
    </source>
</evidence>
<dbReference type="RefSeq" id="WP_065822027.1">
    <property type="nucleotide sequence ID" value="NZ_CAWMQZ010000018.1"/>
</dbReference>
<keyword evidence="1" id="KW-0808">Transferase</keyword>
<gene>
    <name evidence="1" type="ORF">Ppb6_00583</name>
</gene>
<evidence type="ECO:0000313" key="2">
    <source>
        <dbReference type="Proteomes" id="UP000093476"/>
    </source>
</evidence>
<organism evidence="1 2">
    <name type="scientific">Photorhabdus australis subsp. thailandensis</name>
    <dbReference type="NCBI Taxonomy" id="2805096"/>
    <lineage>
        <taxon>Bacteria</taxon>
        <taxon>Pseudomonadati</taxon>
        <taxon>Pseudomonadota</taxon>
        <taxon>Gammaproteobacteria</taxon>
        <taxon>Enterobacterales</taxon>
        <taxon>Morganellaceae</taxon>
        <taxon>Photorhabdus</taxon>
    </lineage>
</organism>
<dbReference type="GO" id="GO:0032259">
    <property type="term" value="P:methylation"/>
    <property type="evidence" value="ECO:0007669"/>
    <property type="project" value="UniProtKB-KW"/>
</dbReference>
<dbReference type="GO" id="GO:0008168">
    <property type="term" value="F:methyltransferase activity"/>
    <property type="evidence" value="ECO:0007669"/>
    <property type="project" value="UniProtKB-KW"/>
</dbReference>
<reference evidence="1 2" key="1">
    <citation type="submission" date="2015-12" db="EMBL/GenBank/DDBJ databases">
        <title>Genome comparisons provide insights into the role of secondary metabolites in the pathogenic phase of the Photorhabdus life cycle.</title>
        <authorList>
            <person name="Tobias N.J."/>
            <person name="Mishra B."/>
            <person name="Gupta D.K."/>
            <person name="Thines M."/>
            <person name="Stinear T.P."/>
            <person name="Bode H.B."/>
        </authorList>
    </citation>
    <scope>NUCLEOTIDE SEQUENCE [LARGE SCALE GENOMIC DNA]</scope>
    <source>
        <strain evidence="1 2">PB68.1</strain>
    </source>
</reference>
<sequence>MKLRKEIIPFFPEMIQKLINEGKDPHYYIIQSFMEDKSLGLSELDKQSLVDSHYLISKEIISPHSTEDIFTFIKEILSIPSSRKGCIVEAGSYKGSSTAKFSLAANLAGRELVVCDSFMGLPSHNEVHGISIEGREVVFREGDFSGSLQEVKSNIIKYGNISSCTFIKGWFETSLANWLQPIAAIYLDVDLQKSTRDCLKYLYPWLTPGGSLYSQDGHLPLVLDVFEDVNFWRNEIGTQPPIVVGIRKKKLIKITKPDTPSLPLL</sequence>